<dbReference type="InterPro" id="IPR027417">
    <property type="entry name" value="P-loop_NTPase"/>
</dbReference>
<sequence>MKLIALDGTAATTKTTTLKSLQDVYNVHFEDYKEVSDELQLGTDRVSDQFLYLLYRKRNIYTSGNHLFDRDPICTLLYHFIFDNTEDAVIEKYCKLIKEYGLNKEYESLILMTIPGQESLIVEAMIKRGNGIDLLDENYVKRQNHVFEIWARIMNYRTYYVDYKRSLNEQQEEIRCILTEMFNN</sequence>
<dbReference type="OrthoDB" id="16083at10239"/>
<protein>
    <submittedName>
        <fullName evidence="1">Uncharacterized protein</fullName>
    </submittedName>
</protein>
<keyword evidence="2" id="KW-1185">Reference proteome</keyword>
<name>K4EQ23_9BBAC</name>
<dbReference type="EMBL" id="JN408834">
    <property type="protein sequence ID" value="AER41487.1"/>
    <property type="molecule type" value="Genomic_DNA"/>
</dbReference>
<proteinExistence type="predicted"/>
<dbReference type="SUPFAM" id="SSF52540">
    <property type="entry name" value="P-loop containing nucleoside triphosphate hydrolases"/>
    <property type="match status" value="1"/>
</dbReference>
<organism evidence="1 2">
    <name type="scientific">Epinotia aporema granulovirus</name>
    <dbReference type="NCBI Taxonomy" id="166056"/>
    <lineage>
        <taxon>Viruses</taxon>
        <taxon>Viruses incertae sedis</taxon>
        <taxon>Naldaviricetes</taxon>
        <taxon>Lefavirales</taxon>
        <taxon>Baculoviridae</taxon>
        <taxon>Betabaculovirus</taxon>
        <taxon>Betabaculovirus epaporemae</taxon>
    </lineage>
</organism>
<dbReference type="Gene3D" id="3.40.50.300">
    <property type="entry name" value="P-loop containing nucleotide triphosphate hydrolases"/>
    <property type="match status" value="1"/>
</dbReference>
<evidence type="ECO:0000313" key="1">
    <source>
        <dbReference type="EMBL" id="AER41487.1"/>
    </source>
</evidence>
<dbReference type="GeneID" id="13842613"/>
<dbReference type="RefSeq" id="YP_006908569.1">
    <property type="nucleotide sequence ID" value="NC_018875.1"/>
</dbReference>
<accession>K4EQ23</accession>
<dbReference type="KEGG" id="vg:13842613"/>
<reference evidence="1 2" key="1">
    <citation type="journal article" date="2012" name="BMC Genomics">
        <title>Genome of Epinotia aporema granulovirus (EpapGV), a polyorganotropic fast killing betabaculovirus with a novel thymidylate kinase gene.</title>
        <authorList>
            <person name="Ferrelli M.L."/>
            <person name="Salvador R."/>
            <person name="Biedma M.E."/>
            <person name="Berretta M.F."/>
            <person name="Haase S."/>
            <person name="Sciocco-Cap A."/>
            <person name="Ghiringhelli P.D."/>
            <person name="Romanowski V."/>
        </authorList>
    </citation>
    <scope>NUCLEOTIDE SEQUENCE [LARGE SCALE GENOMIC DNA]</scope>
</reference>
<dbReference type="Proteomes" id="UP000201571">
    <property type="component" value="Segment"/>
</dbReference>
<evidence type="ECO:0000313" key="2">
    <source>
        <dbReference type="Proteomes" id="UP000201571"/>
    </source>
</evidence>